<dbReference type="AlphaFoldDB" id="A0A060RHB6"/>
<evidence type="ECO:0000313" key="13">
    <source>
        <dbReference type="Proteomes" id="UP000027584"/>
    </source>
</evidence>
<keyword evidence="7 9" id="KW-0234">DNA repair</keyword>
<dbReference type="InterPro" id="IPR036217">
    <property type="entry name" value="MethylDNA_cys_MeTrfase_DNAb"/>
</dbReference>
<comment type="caution">
    <text evidence="12">The sequence shown here is derived from an EMBL/GenBank/DDBJ whole genome shotgun (WGS) entry which is preliminary data.</text>
</comment>
<dbReference type="Pfam" id="PF01035">
    <property type="entry name" value="DNA_binding_1"/>
    <property type="match status" value="1"/>
</dbReference>
<feature type="domain" description="Methylated-DNA-[protein]-cysteine S-methyltransferase DNA binding" evidence="10">
    <location>
        <begin position="80"/>
        <end position="158"/>
    </location>
</feature>
<dbReference type="HAMAP" id="MF_00772">
    <property type="entry name" value="OGT"/>
    <property type="match status" value="1"/>
</dbReference>
<reference evidence="12 13" key="2">
    <citation type="submission" date="2014-05" db="EMBL/GenBank/DDBJ databases">
        <title>Genome sequence of Streptococcus gallolyticus.</title>
        <authorList>
            <person name="Del Campo R."/>
        </authorList>
    </citation>
    <scope>NUCLEOTIDE SEQUENCE [LARGE SCALE GENOMIC DNA]</scope>
    <source>
        <strain evidence="12 13">LMG17956</strain>
    </source>
</reference>
<dbReference type="InterPro" id="IPR036631">
    <property type="entry name" value="MGMT_N_sf"/>
</dbReference>
<evidence type="ECO:0000256" key="2">
    <source>
        <dbReference type="ARBA" id="ARBA00008711"/>
    </source>
</evidence>
<name>A0A060RHB6_9STRE</name>
<dbReference type="CDD" id="cd06445">
    <property type="entry name" value="ATase"/>
    <property type="match status" value="1"/>
</dbReference>
<dbReference type="Proteomes" id="UP000027584">
    <property type="component" value="Unassembled WGS sequence"/>
</dbReference>
<dbReference type="GO" id="GO:0032259">
    <property type="term" value="P:methylation"/>
    <property type="evidence" value="ECO:0007669"/>
    <property type="project" value="UniProtKB-KW"/>
</dbReference>
<evidence type="ECO:0000256" key="7">
    <source>
        <dbReference type="ARBA" id="ARBA00023204"/>
    </source>
</evidence>
<dbReference type="PROSITE" id="PS00374">
    <property type="entry name" value="MGMT"/>
    <property type="match status" value="1"/>
</dbReference>
<keyword evidence="5 9" id="KW-0808">Transferase</keyword>
<keyword evidence="4 9" id="KW-0489">Methyltransferase</keyword>
<dbReference type="InterPro" id="IPR001497">
    <property type="entry name" value="MethylDNA_cys_MeTrfase_AS"/>
</dbReference>
<evidence type="ECO:0000313" key="12">
    <source>
        <dbReference type="EMBL" id="CDO18220.1"/>
    </source>
</evidence>
<comment type="function">
    <text evidence="9">Involved in the cellular defense against the biological effects of O6-methylguanine (O6-MeG) and O4-methylthymine (O4-MeT) in DNA. Repairs the methylated nucleobase in DNA by stoichiometrically transferring the methyl group to a cysteine residue in the enzyme. This is a suicide reaction: the enzyme is irreversibly inactivated.</text>
</comment>
<comment type="catalytic activity">
    <reaction evidence="1 9">
        <text>a 4-O-methyl-thymidine in DNA + L-cysteinyl-[protein] = a thymidine in DNA + S-methyl-L-cysteinyl-[protein]</text>
        <dbReference type="Rhea" id="RHEA:53428"/>
        <dbReference type="Rhea" id="RHEA-COMP:10131"/>
        <dbReference type="Rhea" id="RHEA-COMP:10132"/>
        <dbReference type="Rhea" id="RHEA-COMP:13555"/>
        <dbReference type="Rhea" id="RHEA-COMP:13556"/>
        <dbReference type="ChEBI" id="CHEBI:29950"/>
        <dbReference type="ChEBI" id="CHEBI:82612"/>
        <dbReference type="ChEBI" id="CHEBI:137386"/>
        <dbReference type="ChEBI" id="CHEBI:137387"/>
        <dbReference type="EC" id="2.1.1.63"/>
    </reaction>
</comment>
<feature type="domain" description="Methylguanine DNA methyltransferase ribonuclease-like" evidence="11">
    <location>
        <begin position="5"/>
        <end position="72"/>
    </location>
</feature>
<feature type="active site" description="Nucleophile; methyl group acceptor" evidence="9">
    <location>
        <position position="130"/>
    </location>
</feature>
<protein>
    <recommendedName>
        <fullName evidence="9">Methylated-DNA--protein-cysteine methyltransferase</fullName>
        <ecNumber evidence="9">2.1.1.63</ecNumber>
    </recommendedName>
    <alternativeName>
        <fullName evidence="9">6-O-methylguanine-DNA methyltransferase</fullName>
        <shortName evidence="9">MGMT</shortName>
    </alternativeName>
    <alternativeName>
        <fullName evidence="9">O-6-methylguanine-DNA-alkyltransferase</fullName>
    </alternativeName>
</protein>
<dbReference type="GO" id="GO:0005737">
    <property type="term" value="C:cytoplasm"/>
    <property type="evidence" value="ECO:0007669"/>
    <property type="project" value="UniProtKB-SubCell"/>
</dbReference>
<proteinExistence type="inferred from homology"/>
<keyword evidence="3 9" id="KW-0963">Cytoplasm</keyword>
<dbReference type="PANTHER" id="PTHR10815:SF5">
    <property type="entry name" value="METHYLATED-DNA--PROTEIN-CYSTEINE METHYLTRANSFERASE"/>
    <property type="match status" value="1"/>
</dbReference>
<dbReference type="SUPFAM" id="SSF53155">
    <property type="entry name" value="Methylated DNA-protein cysteine methyltransferase domain"/>
    <property type="match status" value="1"/>
</dbReference>
<dbReference type="InterPro" id="IPR023546">
    <property type="entry name" value="MGMT"/>
</dbReference>
<comment type="catalytic activity">
    <reaction evidence="8 9">
        <text>a 6-O-methyl-2'-deoxyguanosine in DNA + L-cysteinyl-[protein] = S-methyl-L-cysteinyl-[protein] + a 2'-deoxyguanosine in DNA</text>
        <dbReference type="Rhea" id="RHEA:24000"/>
        <dbReference type="Rhea" id="RHEA-COMP:10131"/>
        <dbReference type="Rhea" id="RHEA-COMP:10132"/>
        <dbReference type="Rhea" id="RHEA-COMP:11367"/>
        <dbReference type="Rhea" id="RHEA-COMP:11368"/>
        <dbReference type="ChEBI" id="CHEBI:29950"/>
        <dbReference type="ChEBI" id="CHEBI:82612"/>
        <dbReference type="ChEBI" id="CHEBI:85445"/>
        <dbReference type="ChEBI" id="CHEBI:85448"/>
        <dbReference type="EC" id="2.1.1.63"/>
    </reaction>
</comment>
<comment type="subcellular location">
    <subcellularLocation>
        <location evidence="9">Cytoplasm</location>
    </subcellularLocation>
</comment>
<evidence type="ECO:0000259" key="10">
    <source>
        <dbReference type="Pfam" id="PF01035"/>
    </source>
</evidence>
<dbReference type="InterPro" id="IPR008332">
    <property type="entry name" value="MethylG_MeTrfase_N"/>
</dbReference>
<reference evidence="12 13" key="1">
    <citation type="submission" date="2014-02" db="EMBL/GenBank/DDBJ databases">
        <authorList>
            <person name="Manrique M."/>
        </authorList>
    </citation>
    <scope>NUCLEOTIDE SEQUENCE [LARGE SCALE GENOMIC DNA]</scope>
    <source>
        <strain evidence="12 13">LMG17956</strain>
    </source>
</reference>
<dbReference type="EC" id="2.1.1.63" evidence="9"/>
<dbReference type="InterPro" id="IPR036388">
    <property type="entry name" value="WH-like_DNA-bd_sf"/>
</dbReference>
<evidence type="ECO:0000256" key="3">
    <source>
        <dbReference type="ARBA" id="ARBA00022490"/>
    </source>
</evidence>
<evidence type="ECO:0000256" key="5">
    <source>
        <dbReference type="ARBA" id="ARBA00022679"/>
    </source>
</evidence>
<comment type="similarity">
    <text evidence="2 9">Belongs to the MGMT family.</text>
</comment>
<dbReference type="GO" id="GO:0003908">
    <property type="term" value="F:methylated-DNA-[protein]-cysteine S-methyltransferase activity"/>
    <property type="evidence" value="ECO:0007669"/>
    <property type="project" value="UniProtKB-UniRule"/>
</dbReference>
<dbReference type="Gene3D" id="3.30.160.70">
    <property type="entry name" value="Methylated DNA-protein cysteine methyltransferase domain"/>
    <property type="match status" value="1"/>
</dbReference>
<evidence type="ECO:0000256" key="1">
    <source>
        <dbReference type="ARBA" id="ARBA00001286"/>
    </source>
</evidence>
<dbReference type="PANTHER" id="PTHR10815">
    <property type="entry name" value="METHYLATED-DNA--PROTEIN-CYSTEINE METHYLTRANSFERASE"/>
    <property type="match status" value="1"/>
</dbReference>
<dbReference type="NCBIfam" id="TIGR00589">
    <property type="entry name" value="ogt"/>
    <property type="match status" value="1"/>
</dbReference>
<organism evidence="12 13">
    <name type="scientific">Streptococcus gallolyticus</name>
    <dbReference type="NCBI Taxonomy" id="315405"/>
    <lineage>
        <taxon>Bacteria</taxon>
        <taxon>Bacillati</taxon>
        <taxon>Bacillota</taxon>
        <taxon>Bacilli</taxon>
        <taxon>Lactobacillales</taxon>
        <taxon>Streptococcaceae</taxon>
        <taxon>Streptococcus</taxon>
    </lineage>
</organism>
<evidence type="ECO:0000256" key="9">
    <source>
        <dbReference type="HAMAP-Rule" id="MF_00772"/>
    </source>
</evidence>
<dbReference type="GO" id="GO:0006307">
    <property type="term" value="P:DNA alkylation repair"/>
    <property type="evidence" value="ECO:0007669"/>
    <property type="project" value="UniProtKB-UniRule"/>
</dbReference>
<gene>
    <name evidence="12" type="ORF">BN963_SGAL_01418</name>
</gene>
<evidence type="ECO:0000259" key="11">
    <source>
        <dbReference type="Pfam" id="PF02870"/>
    </source>
</evidence>
<sequence>MLKKLLYQSELGEMVVLANEKGLLGCYFLGQKYLEYGYEREKIIEETTIFLDEAKVWLDDYFAGKNPDPSRLTLVPYGTAFQRKVWKVLAQIPYGETMTYGEIAEKINCGSAQAVGGAVGKNPLSIVVPCHRVLGNQGQLTGYAGGVERKCWLLEHEKANF</sequence>
<dbReference type="SUPFAM" id="SSF46767">
    <property type="entry name" value="Methylated DNA-protein cysteine methyltransferase, C-terminal domain"/>
    <property type="match status" value="1"/>
</dbReference>
<evidence type="ECO:0000256" key="6">
    <source>
        <dbReference type="ARBA" id="ARBA00022763"/>
    </source>
</evidence>
<dbReference type="InterPro" id="IPR014048">
    <property type="entry name" value="MethylDNA_cys_MeTrfase_DNA-bd"/>
</dbReference>
<evidence type="ECO:0000256" key="8">
    <source>
        <dbReference type="ARBA" id="ARBA00049348"/>
    </source>
</evidence>
<dbReference type="EMBL" id="CCBC010000175">
    <property type="protein sequence ID" value="CDO18220.1"/>
    <property type="molecule type" value="Genomic_DNA"/>
</dbReference>
<dbReference type="Gene3D" id="1.10.10.10">
    <property type="entry name" value="Winged helix-like DNA-binding domain superfamily/Winged helix DNA-binding domain"/>
    <property type="match status" value="1"/>
</dbReference>
<dbReference type="Pfam" id="PF02870">
    <property type="entry name" value="Methyltransf_1N"/>
    <property type="match status" value="1"/>
</dbReference>
<comment type="miscellaneous">
    <text evidence="9">This enzyme catalyzes only one turnover and therefore is not strictly catalytic. According to one definition, an enzyme is a biocatalyst that acts repeatedly and over many reaction cycles.</text>
</comment>
<evidence type="ECO:0000256" key="4">
    <source>
        <dbReference type="ARBA" id="ARBA00022603"/>
    </source>
</evidence>
<keyword evidence="6 9" id="KW-0227">DNA damage</keyword>
<accession>A0A060RHB6</accession>
<dbReference type="FunFam" id="1.10.10.10:FF:000214">
    <property type="entry name" value="Methylated-DNA--protein-cysteine methyltransferase"/>
    <property type="match status" value="1"/>
</dbReference>